<evidence type="ECO:0000259" key="11">
    <source>
        <dbReference type="Pfam" id="PF00703"/>
    </source>
</evidence>
<evidence type="ECO:0000313" key="16">
    <source>
        <dbReference type="Proteomes" id="UP000721861"/>
    </source>
</evidence>
<dbReference type="EC" id="3.2.1.23" evidence="5"/>
<dbReference type="PANTHER" id="PTHR46323:SF2">
    <property type="entry name" value="BETA-GALACTOSIDASE"/>
    <property type="match status" value="1"/>
</dbReference>
<dbReference type="EMBL" id="JAGUCN010000041">
    <property type="protein sequence ID" value="MBS2213947.1"/>
    <property type="molecule type" value="Genomic_DNA"/>
</dbReference>
<dbReference type="Gene3D" id="2.60.120.260">
    <property type="entry name" value="Galactose-binding domain-like"/>
    <property type="match status" value="1"/>
</dbReference>
<evidence type="ECO:0000256" key="9">
    <source>
        <dbReference type="ARBA" id="ARBA00032230"/>
    </source>
</evidence>
<comment type="subunit">
    <text evidence="4">Monomer.</text>
</comment>
<dbReference type="PANTHER" id="PTHR46323">
    <property type="entry name" value="BETA-GALACTOSIDASE"/>
    <property type="match status" value="1"/>
</dbReference>
<dbReference type="PRINTS" id="PR00132">
    <property type="entry name" value="GLHYDRLASE2"/>
</dbReference>
<evidence type="ECO:0000313" key="15">
    <source>
        <dbReference type="EMBL" id="MBS2213947.1"/>
    </source>
</evidence>
<evidence type="ECO:0000256" key="10">
    <source>
        <dbReference type="SAM" id="SignalP"/>
    </source>
</evidence>
<dbReference type="SUPFAM" id="SSF49785">
    <property type="entry name" value="Galactose-binding domain-like"/>
    <property type="match status" value="1"/>
</dbReference>
<gene>
    <name evidence="15" type="ORF">KEM09_21240</name>
</gene>
<feature type="domain" description="Beta galactosidase small chain/" evidence="14">
    <location>
        <begin position="708"/>
        <end position="853"/>
    </location>
</feature>
<evidence type="ECO:0000256" key="3">
    <source>
        <dbReference type="ARBA" id="ARBA00007401"/>
    </source>
</evidence>
<evidence type="ECO:0000259" key="14">
    <source>
        <dbReference type="Pfam" id="PF02929"/>
    </source>
</evidence>
<keyword evidence="6" id="KW-0378">Hydrolase</keyword>
<proteinExistence type="inferred from homology"/>
<dbReference type="InterPro" id="IPR036156">
    <property type="entry name" value="Beta-gal/glucu_dom_sf"/>
</dbReference>
<evidence type="ECO:0000256" key="5">
    <source>
        <dbReference type="ARBA" id="ARBA00012756"/>
    </source>
</evidence>
<keyword evidence="8" id="KW-0326">Glycosidase</keyword>
<dbReference type="SUPFAM" id="SSF51445">
    <property type="entry name" value="(Trans)glycosidases"/>
    <property type="match status" value="1"/>
</dbReference>
<comment type="cofactor">
    <cofactor evidence="2">
        <name>Ca(2+)</name>
        <dbReference type="ChEBI" id="CHEBI:29108"/>
    </cofactor>
</comment>
<feature type="domain" description="Glycoside hydrolase family 2 catalytic" evidence="12">
    <location>
        <begin position="301"/>
        <end position="459"/>
    </location>
</feature>
<organism evidence="15 16">
    <name type="scientific">Carboxylicivirga mesophila</name>
    <dbReference type="NCBI Taxonomy" id="1166478"/>
    <lineage>
        <taxon>Bacteria</taxon>
        <taxon>Pseudomonadati</taxon>
        <taxon>Bacteroidota</taxon>
        <taxon>Bacteroidia</taxon>
        <taxon>Marinilabiliales</taxon>
        <taxon>Marinilabiliaceae</taxon>
        <taxon>Carboxylicivirga</taxon>
    </lineage>
</organism>
<protein>
    <recommendedName>
        <fullName evidence="5">beta-galactosidase</fullName>
        <ecNumber evidence="5">3.2.1.23</ecNumber>
    </recommendedName>
    <alternativeName>
        <fullName evidence="9">Lactase</fullName>
    </alternativeName>
</protein>
<evidence type="ECO:0000256" key="6">
    <source>
        <dbReference type="ARBA" id="ARBA00022801"/>
    </source>
</evidence>
<dbReference type="Proteomes" id="UP000721861">
    <property type="component" value="Unassembled WGS sequence"/>
</dbReference>
<keyword evidence="10" id="KW-0732">Signal</keyword>
<dbReference type="InterPro" id="IPR006103">
    <property type="entry name" value="Glyco_hydro_2_cat"/>
</dbReference>
<feature type="domain" description="Glycosyl hydrolases family 2 sugar binding" evidence="13">
    <location>
        <begin position="85"/>
        <end position="187"/>
    </location>
</feature>
<feature type="signal peptide" evidence="10">
    <location>
        <begin position="1"/>
        <end position="23"/>
    </location>
</feature>
<accession>A0ABS5KGQ0</accession>
<evidence type="ECO:0000256" key="8">
    <source>
        <dbReference type="ARBA" id="ARBA00023295"/>
    </source>
</evidence>
<evidence type="ECO:0000259" key="13">
    <source>
        <dbReference type="Pfam" id="PF02837"/>
    </source>
</evidence>
<comment type="caution">
    <text evidence="15">The sequence shown here is derived from an EMBL/GenBank/DDBJ whole genome shotgun (WGS) entry which is preliminary data.</text>
</comment>
<feature type="domain" description="Glycoside hydrolase family 2 immunoglobulin-like beta-sandwich" evidence="11">
    <location>
        <begin position="189"/>
        <end position="299"/>
    </location>
</feature>
<dbReference type="InterPro" id="IPR017853">
    <property type="entry name" value="GH"/>
</dbReference>
<name>A0ABS5KGQ0_9BACT</name>
<dbReference type="InterPro" id="IPR006101">
    <property type="entry name" value="Glyco_hydro_2"/>
</dbReference>
<dbReference type="Pfam" id="PF02837">
    <property type="entry name" value="Glyco_hydro_2_N"/>
    <property type="match status" value="1"/>
</dbReference>
<comment type="similarity">
    <text evidence="3">Belongs to the glycosyl hydrolase 2 family.</text>
</comment>
<comment type="catalytic activity">
    <reaction evidence="1">
        <text>Hydrolysis of terminal non-reducing beta-D-galactose residues in beta-D-galactosides.</text>
        <dbReference type="EC" id="3.2.1.23"/>
    </reaction>
</comment>
<dbReference type="InterPro" id="IPR008979">
    <property type="entry name" value="Galactose-bd-like_sf"/>
</dbReference>
<dbReference type="RefSeq" id="WP_212231848.1">
    <property type="nucleotide sequence ID" value="NZ_JAGUCN010000041.1"/>
</dbReference>
<dbReference type="SUPFAM" id="SSF49303">
    <property type="entry name" value="beta-Galactosidase/glucuronidase domain"/>
    <property type="match status" value="1"/>
</dbReference>
<dbReference type="InterPro" id="IPR014718">
    <property type="entry name" value="GH-type_carb-bd"/>
</dbReference>
<keyword evidence="7" id="KW-0106">Calcium</keyword>
<dbReference type="InterPro" id="IPR050347">
    <property type="entry name" value="Bact_Beta-galactosidase"/>
</dbReference>
<reference evidence="15 16" key="1">
    <citation type="journal article" date="2014" name="Int. J. Syst. Evol. Microbiol.">
        <title>Carboxylicivirga gen. nov. in the family Marinilabiliaceae with two novel species, Carboxylicivirga mesophila sp. nov. and Carboxylicivirga taeanensis sp. nov., and reclassification of Cytophaga fermentans as Saccharicrinis fermentans gen. nov., comb. nov.</title>
        <authorList>
            <person name="Yang S.H."/>
            <person name="Seo H.S."/>
            <person name="Woo J.H."/>
            <person name="Oh H.M."/>
            <person name="Jang H."/>
            <person name="Lee J.H."/>
            <person name="Kim S.J."/>
            <person name="Kwon K.K."/>
        </authorList>
    </citation>
    <scope>NUCLEOTIDE SEQUENCE [LARGE SCALE GENOMIC DNA]</scope>
    <source>
        <strain evidence="15 16">JCM 18290</strain>
    </source>
</reference>
<evidence type="ECO:0000256" key="2">
    <source>
        <dbReference type="ARBA" id="ARBA00001913"/>
    </source>
</evidence>
<feature type="chain" id="PRO_5046267938" description="beta-galactosidase" evidence="10">
    <location>
        <begin position="24"/>
        <end position="978"/>
    </location>
</feature>
<dbReference type="SUPFAM" id="SSF74650">
    <property type="entry name" value="Galactose mutarotase-like"/>
    <property type="match status" value="1"/>
</dbReference>
<keyword evidence="16" id="KW-1185">Reference proteome</keyword>
<dbReference type="Pfam" id="PF02836">
    <property type="entry name" value="Glyco_hydro_2_C"/>
    <property type="match status" value="1"/>
</dbReference>
<dbReference type="Gene3D" id="2.60.40.10">
    <property type="entry name" value="Immunoglobulins"/>
    <property type="match status" value="2"/>
</dbReference>
<evidence type="ECO:0000256" key="1">
    <source>
        <dbReference type="ARBA" id="ARBA00001412"/>
    </source>
</evidence>
<dbReference type="Pfam" id="PF02929">
    <property type="entry name" value="Bgal_small_N"/>
    <property type="match status" value="1"/>
</dbReference>
<evidence type="ECO:0000256" key="7">
    <source>
        <dbReference type="ARBA" id="ARBA00022837"/>
    </source>
</evidence>
<sequence>MKMKLGYVFLIVLAFMHLNPINAQFAAVPNETDKSAIKVDLGGEWHFSHPRKYHRDSLLKGSENKHDIQVPGEWTMQGFSLEPGETGTYKRDFAIPDNWKNSTVYLRCDAVFSKAVVKINGQIAGAHQGPMMAFEFDVTDYLTYTSDNAISLEVTAETMADTLMSGTQYAAHQMGGILRKIFLYAVPQVHLSDLSIKTDLDRKYENAVLKVDASINCKQLSEDVLIVSRLFDPKGNEVKLNNSKHRLNLNDKGKTPLSLSFAVNKPLKWDAEHPHLYRLEMDIHSRAGKEKIVKYIGFRVIEVVGNELYVNGKPVKLKGVNHHEVHPLMGRSLNPELWKLDVELLKKANVNYLRTSHYPTSEEFVEWCDKLGIYVELENPLCWIGHHANKHWIKNAPEDNSFYPYFEEVAKLNIGFFRNHPSIIMWSMANESKWTHNWSKLADFYKQSDPSRPVTFHDQAYGGFNNYGSGKMPVANIHYPGTGGPKVAEDFNRPLLFGEFAHLNTYNRVEIVTDPGVRDVWGRGFKSMWEGMYASRGCLGGAIWSGIDDVFYLPDGRAVGYGEWGPIDGWRREKPEYYHMKKSYSPVKVHNLQIAATDLNKGIQLQVENRFDFTDLAECSIYWTLETESGQARMSLAPKQSGILTIHPKSNDLNGKILYLTFTSPQGIEVEKCAIEIGEVQRNKLPFSSVAQSALHVEEEDGCLKVDGESFAWLFDIQKGKVKEATVEGETVLKMGAELMMLKLTTGECLTEHSLDIPFYNEVCSHWEVSNVTWTNQNDTIEINVAGNYEQAVGTIKYQLSQDGVMTITYDFESLIEMNPRQWGIVFTTSANVNHLKWYRRGLWSSYPDNHIGRINGEAIPFATQAFLSESFGQQPDNDWRYDANRLGTNDFRATRENIYWASLTSEEGKGMAVISDGTQGFRAFVNPDKTISFLVTDYTTGGGDLFFSGHYSNERIKLNKGSNLHGIVKLQLVKSNL</sequence>
<dbReference type="Gene3D" id="3.20.20.80">
    <property type="entry name" value="Glycosidases"/>
    <property type="match status" value="1"/>
</dbReference>
<evidence type="ECO:0000259" key="12">
    <source>
        <dbReference type="Pfam" id="PF02836"/>
    </source>
</evidence>
<evidence type="ECO:0000256" key="4">
    <source>
        <dbReference type="ARBA" id="ARBA00011245"/>
    </source>
</evidence>
<dbReference type="InterPro" id="IPR004199">
    <property type="entry name" value="B-gal_small/dom_5"/>
</dbReference>
<dbReference type="Gene3D" id="2.70.98.10">
    <property type="match status" value="1"/>
</dbReference>
<dbReference type="InterPro" id="IPR006102">
    <property type="entry name" value="Ig-like_GH2"/>
</dbReference>
<dbReference type="InterPro" id="IPR013783">
    <property type="entry name" value="Ig-like_fold"/>
</dbReference>
<dbReference type="Pfam" id="PF00703">
    <property type="entry name" value="Glyco_hydro_2"/>
    <property type="match status" value="1"/>
</dbReference>
<dbReference type="InterPro" id="IPR006104">
    <property type="entry name" value="Glyco_hydro_2_N"/>
</dbReference>
<dbReference type="InterPro" id="IPR011013">
    <property type="entry name" value="Gal_mutarotase_sf_dom"/>
</dbReference>